<evidence type="ECO:0000313" key="2">
    <source>
        <dbReference type="EMBL" id="OIQ83740.1"/>
    </source>
</evidence>
<dbReference type="PANTHER" id="PTHR38339:SF1">
    <property type="entry name" value="TRANSGLUTAMINASE-LIKE DOMAIN-CONTAINING PROTEIN"/>
    <property type="match status" value="1"/>
</dbReference>
<dbReference type="InterPro" id="IPR038765">
    <property type="entry name" value="Papain-like_cys_pep_sf"/>
</dbReference>
<dbReference type="PROSITE" id="PS51318">
    <property type="entry name" value="TAT"/>
    <property type="match status" value="1"/>
</dbReference>
<organism evidence="2">
    <name type="scientific">mine drainage metagenome</name>
    <dbReference type="NCBI Taxonomy" id="410659"/>
    <lineage>
        <taxon>unclassified sequences</taxon>
        <taxon>metagenomes</taxon>
        <taxon>ecological metagenomes</taxon>
    </lineage>
</organism>
<dbReference type="PANTHER" id="PTHR38339">
    <property type="entry name" value="TRANSGLUTAMINASE DOMAIN PROTEIN"/>
    <property type="match status" value="1"/>
</dbReference>
<accession>A0A1J5QV82</accession>
<dbReference type="AlphaFoldDB" id="A0A1J5QV82"/>
<proteinExistence type="predicted"/>
<dbReference type="InterPro" id="IPR002931">
    <property type="entry name" value="Transglutaminase-like"/>
</dbReference>
<protein>
    <submittedName>
        <fullName evidence="2">Transglutaminase-like superfamily protein</fullName>
    </submittedName>
</protein>
<dbReference type="Pfam" id="PF01841">
    <property type="entry name" value="Transglut_core"/>
    <property type="match status" value="1"/>
</dbReference>
<evidence type="ECO:0000259" key="1">
    <source>
        <dbReference type="SMART" id="SM00460"/>
    </source>
</evidence>
<dbReference type="SMART" id="SM00460">
    <property type="entry name" value="TGc"/>
    <property type="match status" value="1"/>
</dbReference>
<comment type="caution">
    <text evidence="2">The sequence shown here is derived from an EMBL/GenBank/DDBJ whole genome shotgun (WGS) entry which is preliminary data.</text>
</comment>
<dbReference type="InterPro" id="IPR006311">
    <property type="entry name" value="TAT_signal"/>
</dbReference>
<gene>
    <name evidence="2" type="ORF">GALL_344490</name>
</gene>
<name>A0A1J5QV82_9ZZZZ</name>
<reference evidence="2" key="1">
    <citation type="submission" date="2016-10" db="EMBL/GenBank/DDBJ databases">
        <title>Sequence of Gallionella enrichment culture.</title>
        <authorList>
            <person name="Poehlein A."/>
            <person name="Muehling M."/>
            <person name="Daniel R."/>
        </authorList>
    </citation>
    <scope>NUCLEOTIDE SEQUENCE</scope>
</reference>
<dbReference type="SUPFAM" id="SSF54001">
    <property type="entry name" value="Cysteine proteinases"/>
    <property type="match status" value="1"/>
</dbReference>
<sequence>MHALKIKRRRLLQAAALLAAPVARAASAPATLPATAATDPFTPSPRDGWRVFELHTRIALAGNAGAARVWVPLPSFEDDAWVMPMGSTWQGNAHAARLWQDPRSGARMVEAHWAPGTAAPTLEVRSRVATRDRAVDLTHPSRPAPLDDATRRRYTAPTRLLPTDGIVRRTALQITQGADGDLAKARAIYQWIVVNTERDPKVRGCGTGDIRFMLMTRDLKGKCADLNALFVGLARSIGLPARDYYGIRVAASKFGYKSLGASGDVTHAQHCRADVWLDDYGWVPVDPADVRKVVLEERPGLTLASPVVADARRTLFGAWEMNWVPYNCAQDIALPDGATLPFLMYPQGRDGDGALDSLDAQAFSYRIESRELTGTVAV</sequence>
<dbReference type="Gene3D" id="3.10.620.30">
    <property type="match status" value="1"/>
</dbReference>
<dbReference type="EMBL" id="MLJW01000676">
    <property type="protein sequence ID" value="OIQ83740.1"/>
    <property type="molecule type" value="Genomic_DNA"/>
</dbReference>
<feature type="domain" description="Transglutaminase-like" evidence="1">
    <location>
        <begin position="215"/>
        <end position="289"/>
    </location>
</feature>